<dbReference type="Gene3D" id="3.10.280.10">
    <property type="entry name" value="Mitochondrial glycoprotein"/>
    <property type="match status" value="1"/>
</dbReference>
<accession>A0A0C9QN73</accession>
<organism evidence="1">
    <name type="scientific">Wollemia nobilis</name>
    <dbReference type="NCBI Taxonomy" id="56998"/>
    <lineage>
        <taxon>Eukaryota</taxon>
        <taxon>Viridiplantae</taxon>
        <taxon>Streptophyta</taxon>
        <taxon>Embryophyta</taxon>
        <taxon>Tracheophyta</taxon>
        <taxon>Spermatophyta</taxon>
        <taxon>Pinopsida</taxon>
        <taxon>Pinidae</taxon>
        <taxon>Conifers II</taxon>
        <taxon>Araucariales</taxon>
        <taxon>Araucariaceae</taxon>
        <taxon>Wollemia</taxon>
    </lineage>
</organism>
<dbReference type="SUPFAM" id="SSF54529">
    <property type="entry name" value="Mitochondrial glycoprotein MAM33-like"/>
    <property type="match status" value="1"/>
</dbReference>
<dbReference type="InterPro" id="IPR036561">
    <property type="entry name" value="MAM33_sf"/>
</dbReference>
<dbReference type="EMBL" id="GCHU01018860">
    <property type="protein sequence ID" value="JAG86120.1"/>
    <property type="molecule type" value="Transcribed_RNA"/>
</dbReference>
<dbReference type="PANTHER" id="PTHR10826:SF41">
    <property type="entry name" value="MITOCHONDRIAL GLYCOPROTEIN FAMILY PROTEIN"/>
    <property type="match status" value="1"/>
</dbReference>
<dbReference type="Pfam" id="PF02330">
    <property type="entry name" value="MAM33"/>
    <property type="match status" value="1"/>
</dbReference>
<reference evidence="1" key="1">
    <citation type="submission" date="2015-02" db="EMBL/GenBank/DDBJ databases">
        <title>A transcriptome of Wollemia nobilis - a relic of Gondwana.</title>
        <authorList>
            <person name="Chia J.Y."/>
            <person name="Leong Y.S."/>
            <person name="Abdul Karim S."/>
            <person name="Wan Azmi N."/>
            <person name="Hercus R."/>
            <person name="Croft L."/>
        </authorList>
    </citation>
    <scope>NUCLEOTIDE SEQUENCE</scope>
    <source>
        <strain evidence="1">MaeBrown</strain>
        <tissue evidence="1">Leaf</tissue>
    </source>
</reference>
<dbReference type="AlphaFoldDB" id="A0A0C9QN73"/>
<dbReference type="GO" id="GO:0005759">
    <property type="term" value="C:mitochondrial matrix"/>
    <property type="evidence" value="ECO:0007669"/>
    <property type="project" value="InterPro"/>
</dbReference>
<proteinExistence type="predicted"/>
<sequence>MASLHILRKVVPAAIRTLKHGSPLHSAARFAVRIQRLPELTKRTPWAEITGAAFASKSEGEENLLQILDSEIQCALDSDPPREDLVPKGAIPFTIEDKPGEQSICLRRKYGNEDIKVEVMPLEIGEQDEEDEDDEERGRSGETHVTMIVTISKGEGRRFLEFICSGYSDDMAIESMSVKEPEQSTDFIGYEGPPFSDLDDELQRGFHKYLEVRGIKASLSNFLAEYMLNKDSNEYIRWLRNMKEFVEK</sequence>
<dbReference type="PANTHER" id="PTHR10826">
    <property type="entry name" value="COMPLEMENT COMPONENT 1"/>
    <property type="match status" value="1"/>
</dbReference>
<evidence type="ECO:0000313" key="1">
    <source>
        <dbReference type="EMBL" id="JAG86120.1"/>
    </source>
</evidence>
<protein>
    <submittedName>
        <fullName evidence="1">TSA: Wollemia nobilis Ref_Wollemi_Transcript_18983_925 transcribed RNA sequence</fullName>
    </submittedName>
</protein>
<dbReference type="InterPro" id="IPR003428">
    <property type="entry name" value="MAM33"/>
</dbReference>
<name>A0A0C9QN73_9CONI</name>